<evidence type="ECO:0000256" key="1">
    <source>
        <dbReference type="ARBA" id="ARBA00023157"/>
    </source>
</evidence>
<dbReference type="GO" id="GO:0050808">
    <property type="term" value="P:synapse organization"/>
    <property type="evidence" value="ECO:0007669"/>
    <property type="project" value="TreeGrafter"/>
</dbReference>
<dbReference type="InterPro" id="IPR036179">
    <property type="entry name" value="Ig-like_dom_sf"/>
</dbReference>
<evidence type="ECO:0000256" key="4">
    <source>
        <dbReference type="SAM" id="Phobius"/>
    </source>
</evidence>
<dbReference type="InterPro" id="IPR050958">
    <property type="entry name" value="Cell_Adh-Cytoskel_Orgn"/>
</dbReference>
<dbReference type="SUPFAM" id="SSF48726">
    <property type="entry name" value="Immunoglobulin"/>
    <property type="match status" value="3"/>
</dbReference>
<sequence>MNVEPVVGLLNEQVTLQCTPRGSPEPEVTWEKDGVPISGGGRFVLHQGDNFHSNNLLTIRTVSLSDEGKYTCVSVNALGNYYADIPLTVQEPPTFTTSPTDVSAHEGETISLPCEVRGRPVPEVFWKKNGMEVSFTDPRFRLDGTSLSILQLGRNDMGTYSCIALNSVRVIESWADVIVIGPPHIQTAPSNQSAVSGETVDFECSVIGSSNPTVTWLKDDQPLKDNDRYTITEESLSIKSVEPQDAGKYTCYAENSEGIDQADAYLDVDGPLVIGVQKHIGSSFKYILPLVLLFVVVIVIAYLLWKRRNPSKAKYDLFGVKKSSAGVTFTPIYKGRPGSPSQGGSKSETKKDPDGMLESILSKSEEEDPTPLVNEGQL</sequence>
<dbReference type="FunFam" id="2.60.40.10:FF:000107">
    <property type="entry name" value="Myosin, light chain kinase a"/>
    <property type="match status" value="1"/>
</dbReference>
<dbReference type="InterPro" id="IPR013098">
    <property type="entry name" value="Ig_I-set"/>
</dbReference>
<keyword evidence="2" id="KW-0393">Immunoglobulin domain</keyword>
<dbReference type="Proteomes" id="UP001152320">
    <property type="component" value="Chromosome 14"/>
</dbReference>
<keyword evidence="1" id="KW-1015">Disulfide bond</keyword>
<dbReference type="Pfam" id="PF13927">
    <property type="entry name" value="Ig_3"/>
    <property type="match status" value="1"/>
</dbReference>
<keyword evidence="4" id="KW-1133">Transmembrane helix</keyword>
<dbReference type="InterPro" id="IPR003598">
    <property type="entry name" value="Ig_sub2"/>
</dbReference>
<dbReference type="InterPro" id="IPR013783">
    <property type="entry name" value="Ig-like_fold"/>
</dbReference>
<dbReference type="InterPro" id="IPR007110">
    <property type="entry name" value="Ig-like_dom"/>
</dbReference>
<dbReference type="SMART" id="SM00408">
    <property type="entry name" value="IGc2"/>
    <property type="match status" value="3"/>
</dbReference>
<dbReference type="Gene3D" id="2.60.40.10">
    <property type="entry name" value="Immunoglobulins"/>
    <property type="match status" value="3"/>
</dbReference>
<feature type="domain" description="Ig-like" evidence="5">
    <location>
        <begin position="11"/>
        <end position="88"/>
    </location>
</feature>
<feature type="transmembrane region" description="Helical" evidence="4">
    <location>
        <begin position="286"/>
        <end position="305"/>
    </location>
</feature>
<feature type="region of interest" description="Disordered" evidence="3">
    <location>
        <begin position="331"/>
        <end position="378"/>
    </location>
</feature>
<dbReference type="AlphaFoldDB" id="A0A9Q1BMH3"/>
<dbReference type="PANTHER" id="PTHR45080:SF34">
    <property type="entry name" value="MYOSIN LIGHT CHAIN KINASE, SMOOTH MUSCLE-LIKE"/>
    <property type="match status" value="1"/>
</dbReference>
<name>A0A9Q1BMH3_HOLLE</name>
<proteinExistence type="predicted"/>
<dbReference type="Pfam" id="PF07679">
    <property type="entry name" value="I-set"/>
    <property type="match status" value="2"/>
</dbReference>
<feature type="domain" description="Ig-like" evidence="5">
    <location>
        <begin position="183"/>
        <end position="267"/>
    </location>
</feature>
<reference evidence="6" key="1">
    <citation type="submission" date="2021-10" db="EMBL/GenBank/DDBJ databases">
        <title>Tropical sea cucumber genome reveals ecological adaptation and Cuvierian tubules defense mechanism.</title>
        <authorList>
            <person name="Chen T."/>
        </authorList>
    </citation>
    <scope>NUCLEOTIDE SEQUENCE</scope>
    <source>
        <strain evidence="6">Nanhai2018</strain>
        <tissue evidence="6">Muscle</tissue>
    </source>
</reference>
<dbReference type="SMART" id="SM00409">
    <property type="entry name" value="IG"/>
    <property type="match status" value="3"/>
</dbReference>
<dbReference type="InterPro" id="IPR003599">
    <property type="entry name" value="Ig_sub"/>
</dbReference>
<feature type="domain" description="Ig-like" evidence="5">
    <location>
        <begin position="93"/>
        <end position="178"/>
    </location>
</feature>
<organism evidence="6 7">
    <name type="scientific">Holothuria leucospilota</name>
    <name type="common">Black long sea cucumber</name>
    <name type="synonym">Mertensiothuria leucospilota</name>
    <dbReference type="NCBI Taxonomy" id="206669"/>
    <lineage>
        <taxon>Eukaryota</taxon>
        <taxon>Metazoa</taxon>
        <taxon>Echinodermata</taxon>
        <taxon>Eleutherozoa</taxon>
        <taxon>Echinozoa</taxon>
        <taxon>Holothuroidea</taxon>
        <taxon>Aspidochirotacea</taxon>
        <taxon>Aspidochirotida</taxon>
        <taxon>Holothuriidae</taxon>
        <taxon>Holothuria</taxon>
    </lineage>
</organism>
<keyword evidence="4" id="KW-0812">Transmembrane</keyword>
<dbReference type="FunFam" id="2.60.40.10:FF:000032">
    <property type="entry name" value="palladin isoform X1"/>
    <property type="match status" value="1"/>
</dbReference>
<evidence type="ECO:0000313" key="6">
    <source>
        <dbReference type="EMBL" id="KAJ8029350.1"/>
    </source>
</evidence>
<dbReference type="GO" id="GO:0030424">
    <property type="term" value="C:axon"/>
    <property type="evidence" value="ECO:0007669"/>
    <property type="project" value="TreeGrafter"/>
</dbReference>
<evidence type="ECO:0000256" key="3">
    <source>
        <dbReference type="SAM" id="MobiDB-lite"/>
    </source>
</evidence>
<dbReference type="GO" id="GO:0008046">
    <property type="term" value="F:axon guidance receptor activity"/>
    <property type="evidence" value="ECO:0007669"/>
    <property type="project" value="TreeGrafter"/>
</dbReference>
<protein>
    <submittedName>
        <fullName evidence="6">Hemicentin-2</fullName>
    </submittedName>
</protein>
<dbReference type="EMBL" id="JAIZAY010000014">
    <property type="protein sequence ID" value="KAJ8029350.1"/>
    <property type="molecule type" value="Genomic_DNA"/>
</dbReference>
<evidence type="ECO:0000259" key="5">
    <source>
        <dbReference type="PROSITE" id="PS50835"/>
    </source>
</evidence>
<dbReference type="GO" id="GO:0005886">
    <property type="term" value="C:plasma membrane"/>
    <property type="evidence" value="ECO:0007669"/>
    <property type="project" value="TreeGrafter"/>
</dbReference>
<dbReference type="OrthoDB" id="428111at2759"/>
<keyword evidence="4" id="KW-0472">Membrane</keyword>
<dbReference type="GO" id="GO:0043025">
    <property type="term" value="C:neuronal cell body"/>
    <property type="evidence" value="ECO:0007669"/>
    <property type="project" value="TreeGrafter"/>
</dbReference>
<evidence type="ECO:0000313" key="7">
    <source>
        <dbReference type="Proteomes" id="UP001152320"/>
    </source>
</evidence>
<comment type="caution">
    <text evidence="6">The sequence shown here is derived from an EMBL/GenBank/DDBJ whole genome shotgun (WGS) entry which is preliminary data.</text>
</comment>
<accession>A0A9Q1BMH3</accession>
<gene>
    <name evidence="6" type="ORF">HOLleu_28723</name>
</gene>
<dbReference type="FunFam" id="2.60.40.10:FF:001452">
    <property type="entry name" value="Uncharacterized protein, isoform F"/>
    <property type="match status" value="1"/>
</dbReference>
<evidence type="ECO:0000256" key="2">
    <source>
        <dbReference type="ARBA" id="ARBA00023319"/>
    </source>
</evidence>
<keyword evidence="7" id="KW-1185">Reference proteome</keyword>
<dbReference type="GO" id="GO:0007156">
    <property type="term" value="P:homophilic cell adhesion via plasma membrane adhesion molecules"/>
    <property type="evidence" value="ECO:0007669"/>
    <property type="project" value="TreeGrafter"/>
</dbReference>
<dbReference type="PANTHER" id="PTHR45080">
    <property type="entry name" value="CONTACTIN 5"/>
    <property type="match status" value="1"/>
</dbReference>
<dbReference type="PROSITE" id="PS50835">
    <property type="entry name" value="IG_LIKE"/>
    <property type="match status" value="3"/>
</dbReference>